<dbReference type="EMBL" id="JBHULE010000002">
    <property type="protein sequence ID" value="MFD2561656.1"/>
    <property type="molecule type" value="Genomic_DNA"/>
</dbReference>
<dbReference type="InterPro" id="IPR013766">
    <property type="entry name" value="Thioredoxin_domain"/>
</dbReference>
<evidence type="ECO:0000313" key="2">
    <source>
        <dbReference type="EMBL" id="MFD2561656.1"/>
    </source>
</evidence>
<dbReference type="Gene3D" id="3.40.30.10">
    <property type="entry name" value="Glutaredoxin"/>
    <property type="match status" value="1"/>
</dbReference>
<protein>
    <submittedName>
        <fullName evidence="2">Thioredoxin family protein</fullName>
    </submittedName>
</protein>
<dbReference type="PANTHER" id="PTHR43640">
    <property type="entry name" value="OS07G0260300 PROTEIN"/>
    <property type="match status" value="1"/>
</dbReference>
<evidence type="ECO:0000313" key="3">
    <source>
        <dbReference type="Proteomes" id="UP001597319"/>
    </source>
</evidence>
<reference evidence="3" key="1">
    <citation type="journal article" date="2019" name="Int. J. Syst. Evol. Microbiol.">
        <title>The Global Catalogue of Microorganisms (GCM) 10K type strain sequencing project: providing services to taxonomists for standard genome sequencing and annotation.</title>
        <authorList>
            <consortium name="The Broad Institute Genomics Platform"/>
            <consortium name="The Broad Institute Genome Sequencing Center for Infectious Disease"/>
            <person name="Wu L."/>
            <person name="Ma J."/>
        </authorList>
    </citation>
    <scope>NUCLEOTIDE SEQUENCE [LARGE SCALE GENOMIC DNA]</scope>
    <source>
        <strain evidence="3">KCTC 52274</strain>
    </source>
</reference>
<dbReference type="Proteomes" id="UP001597319">
    <property type="component" value="Unassembled WGS sequence"/>
</dbReference>
<dbReference type="PROSITE" id="PS51352">
    <property type="entry name" value="THIOREDOXIN_2"/>
    <property type="match status" value="1"/>
</dbReference>
<dbReference type="RefSeq" id="WP_378289544.1">
    <property type="nucleotide sequence ID" value="NZ_JBHULE010000002.1"/>
</dbReference>
<dbReference type="InterPro" id="IPR036249">
    <property type="entry name" value="Thioredoxin-like_sf"/>
</dbReference>
<comment type="caution">
    <text evidence="2">The sequence shown here is derived from an EMBL/GenBank/DDBJ whole genome shotgun (WGS) entry which is preliminary data.</text>
</comment>
<keyword evidence="3" id="KW-1185">Reference proteome</keyword>
<name>A0ABW5LC10_9FLAO</name>
<evidence type="ECO:0000259" key="1">
    <source>
        <dbReference type="PROSITE" id="PS51352"/>
    </source>
</evidence>
<dbReference type="InterPro" id="IPR047262">
    <property type="entry name" value="PRX-like1"/>
</dbReference>
<feature type="domain" description="Thioredoxin" evidence="1">
    <location>
        <begin position="9"/>
        <end position="165"/>
    </location>
</feature>
<dbReference type="PANTHER" id="PTHR43640:SF1">
    <property type="entry name" value="THIOREDOXIN-DEPENDENT PEROXIREDOXIN"/>
    <property type="match status" value="1"/>
</dbReference>
<sequence length="185" mass="20804">MARTPSNMLPLGTVAPDFSLVDTVTNDKISLNDIKGERGTVVMFICNHCPFVIHVNEEIVRVANDYRAQGFGFVAISSNDIENYPQDAPEHMWKTAQKNKYTFPYLYDETQEVAKAYDAACTPDFYLFDAELKLIYRGQLDDSRPGNGIPVNGRDLRQALDAVLKNAKVVEPQKPSIGCNIKWKN</sequence>
<gene>
    <name evidence="2" type="ORF">ACFSR1_03170</name>
</gene>
<dbReference type="SUPFAM" id="SSF52833">
    <property type="entry name" value="Thioredoxin-like"/>
    <property type="match status" value="1"/>
</dbReference>
<dbReference type="Pfam" id="PF00578">
    <property type="entry name" value="AhpC-TSA"/>
    <property type="match status" value="1"/>
</dbReference>
<proteinExistence type="predicted"/>
<accession>A0ABW5LC10</accession>
<dbReference type="CDD" id="cd02969">
    <property type="entry name" value="PRX_like1"/>
    <property type="match status" value="1"/>
</dbReference>
<dbReference type="InterPro" id="IPR000866">
    <property type="entry name" value="AhpC/TSA"/>
</dbReference>
<organism evidence="2 3">
    <name type="scientific">Aquimarina rubra</name>
    <dbReference type="NCBI Taxonomy" id="1920033"/>
    <lineage>
        <taxon>Bacteria</taxon>
        <taxon>Pseudomonadati</taxon>
        <taxon>Bacteroidota</taxon>
        <taxon>Flavobacteriia</taxon>
        <taxon>Flavobacteriales</taxon>
        <taxon>Flavobacteriaceae</taxon>
        <taxon>Aquimarina</taxon>
    </lineage>
</organism>